<reference evidence="2" key="1">
    <citation type="journal article" date="2012" name="PLoS Genet.">
        <title>Comparative analysis of the genomes of two field isolates of the rice blast fungus Magnaporthe oryzae.</title>
        <authorList>
            <person name="Xue M."/>
            <person name="Yang J."/>
            <person name="Li Z."/>
            <person name="Hu S."/>
            <person name="Yao N."/>
            <person name="Dean R.A."/>
            <person name="Zhao W."/>
            <person name="Shen M."/>
            <person name="Zhang H."/>
            <person name="Li C."/>
            <person name="Liu L."/>
            <person name="Cao L."/>
            <person name="Xu X."/>
            <person name="Xing Y."/>
            <person name="Hsiang T."/>
            <person name="Zhang Z."/>
            <person name="Xu J.R."/>
            <person name="Peng Y.L."/>
        </authorList>
    </citation>
    <scope>NUCLEOTIDE SEQUENCE</scope>
    <source>
        <strain evidence="2">Y34</strain>
    </source>
</reference>
<evidence type="ECO:0000313" key="2">
    <source>
        <dbReference type="EMBL" id="ELQ40562.1"/>
    </source>
</evidence>
<protein>
    <submittedName>
        <fullName evidence="2">Uncharacterized protein</fullName>
    </submittedName>
</protein>
<gene>
    <name evidence="2" type="ORF">OOU_Y34scaffold00419g6</name>
</gene>
<name>A0AA97PMZ6_PYRO3</name>
<keyword evidence="1" id="KW-0732">Signal</keyword>
<evidence type="ECO:0000256" key="1">
    <source>
        <dbReference type="SAM" id="SignalP"/>
    </source>
</evidence>
<feature type="signal peptide" evidence="1">
    <location>
        <begin position="1"/>
        <end position="19"/>
    </location>
</feature>
<proteinExistence type="predicted"/>
<organism evidence="2">
    <name type="scientific">Pyricularia oryzae (strain Y34)</name>
    <name type="common">Rice blast fungus</name>
    <name type="synonym">Magnaporthe oryzae</name>
    <dbReference type="NCBI Taxonomy" id="1143189"/>
    <lineage>
        <taxon>Eukaryota</taxon>
        <taxon>Fungi</taxon>
        <taxon>Dikarya</taxon>
        <taxon>Ascomycota</taxon>
        <taxon>Pezizomycotina</taxon>
        <taxon>Sordariomycetes</taxon>
        <taxon>Sordariomycetidae</taxon>
        <taxon>Magnaporthales</taxon>
        <taxon>Pyriculariaceae</taxon>
        <taxon>Pyricularia</taxon>
    </lineage>
</organism>
<dbReference type="EMBL" id="JH793009">
    <property type="protein sequence ID" value="ELQ40562.1"/>
    <property type="molecule type" value="Genomic_DNA"/>
</dbReference>
<sequence>MRFQTAILAIFAAAQLGLAAPASGADDGTTHHLEARDRRSECEEKCFAEKRAQYKVTTLTISQKAACYSRSKPDRFDGTSDGRQ</sequence>
<accession>A0AA97PMZ6</accession>
<feature type="chain" id="PRO_5041687975" evidence="1">
    <location>
        <begin position="20"/>
        <end position="84"/>
    </location>
</feature>
<dbReference type="AlphaFoldDB" id="A0AA97PMZ6"/>
<dbReference type="Proteomes" id="UP000011086">
    <property type="component" value="Unassembled WGS sequence"/>
</dbReference>